<dbReference type="Proteomes" id="UP000029224">
    <property type="component" value="Unassembled WGS sequence"/>
</dbReference>
<feature type="compositionally biased region" description="Polar residues" evidence="1">
    <location>
        <begin position="1"/>
        <end position="12"/>
    </location>
</feature>
<reference evidence="2 3" key="2">
    <citation type="submission" date="2014-09" db="EMBL/GenBank/DDBJ databases">
        <authorList>
            <consortium name="NBRP consortium"/>
            <person name="Sawabe T."/>
            <person name="Meirelles P."/>
            <person name="Nakanishi M."/>
            <person name="Sayaka M."/>
            <person name="Hattori M."/>
            <person name="Ohkuma M."/>
        </authorList>
    </citation>
    <scope>NUCLEOTIDE SEQUENCE [LARGE SCALE GENOMIC DNA]</scope>
    <source>
        <strain evidence="2 3">JCM 19240</strain>
    </source>
</reference>
<evidence type="ECO:0000313" key="3">
    <source>
        <dbReference type="Proteomes" id="UP000029224"/>
    </source>
</evidence>
<sequence>MAMNSQACSQEGDNNKKQKQTNAPTPANILTVGESQV</sequence>
<reference evidence="2 3" key="1">
    <citation type="submission" date="2014-09" db="EMBL/GenBank/DDBJ databases">
        <title>Vibrio maritimus JCM 19240. (C210) whole genome shotgun sequence.</title>
        <authorList>
            <person name="Sawabe T."/>
            <person name="Meirelles P."/>
            <person name="Nakanishi M."/>
            <person name="Sayaka M."/>
            <person name="Hattori M."/>
            <person name="Ohkuma M."/>
        </authorList>
    </citation>
    <scope>NUCLEOTIDE SEQUENCE [LARGE SCALE GENOMIC DNA]</scope>
    <source>
        <strain evidence="2 3">JCM 19240</strain>
    </source>
</reference>
<keyword evidence="3" id="KW-1185">Reference proteome</keyword>
<evidence type="ECO:0000256" key="1">
    <source>
        <dbReference type="SAM" id="MobiDB-lite"/>
    </source>
</evidence>
<accession>A0A090TS37</accession>
<organism evidence="2 3">
    <name type="scientific">Vibrio maritimus</name>
    <dbReference type="NCBI Taxonomy" id="990268"/>
    <lineage>
        <taxon>Bacteria</taxon>
        <taxon>Pseudomonadati</taxon>
        <taxon>Pseudomonadota</taxon>
        <taxon>Gammaproteobacteria</taxon>
        <taxon>Vibrionales</taxon>
        <taxon>Vibrionaceae</taxon>
        <taxon>Vibrio</taxon>
    </lineage>
</organism>
<dbReference type="AlphaFoldDB" id="A0A090TS37"/>
<feature type="region of interest" description="Disordered" evidence="1">
    <location>
        <begin position="1"/>
        <end position="37"/>
    </location>
</feature>
<dbReference type="EMBL" id="BBMT01000004">
    <property type="protein sequence ID" value="GAL33897.1"/>
    <property type="molecule type" value="Genomic_DNA"/>
</dbReference>
<protein>
    <submittedName>
        <fullName evidence="2">Uncharacterized protein</fullName>
    </submittedName>
</protein>
<proteinExistence type="predicted"/>
<evidence type="ECO:0000313" key="2">
    <source>
        <dbReference type="EMBL" id="GAL33897.1"/>
    </source>
</evidence>
<comment type="caution">
    <text evidence="2">The sequence shown here is derived from an EMBL/GenBank/DDBJ whole genome shotgun (WGS) entry which is preliminary data.</text>
</comment>
<gene>
    <name evidence="2" type="ORF">JCM19240_805</name>
</gene>
<name>A0A090TS37_9VIBR</name>